<proteinExistence type="predicted"/>
<gene>
    <name evidence="1" type="ORF">ACFQMG_19775</name>
</gene>
<dbReference type="EMBL" id="JBHTAJ010000036">
    <property type="protein sequence ID" value="MFC7181794.1"/>
    <property type="molecule type" value="Genomic_DNA"/>
</dbReference>
<organism evidence="1 2">
    <name type="scientific">Kitasatospora paranensis</name>
    <dbReference type="NCBI Taxonomy" id="258053"/>
    <lineage>
        <taxon>Bacteria</taxon>
        <taxon>Bacillati</taxon>
        <taxon>Actinomycetota</taxon>
        <taxon>Actinomycetes</taxon>
        <taxon>Kitasatosporales</taxon>
        <taxon>Streptomycetaceae</taxon>
        <taxon>Kitasatospora</taxon>
    </lineage>
</organism>
<evidence type="ECO:0000313" key="2">
    <source>
        <dbReference type="Proteomes" id="UP001596435"/>
    </source>
</evidence>
<comment type="caution">
    <text evidence="1">The sequence shown here is derived from an EMBL/GenBank/DDBJ whole genome shotgun (WGS) entry which is preliminary data.</text>
</comment>
<dbReference type="RefSeq" id="WP_345705580.1">
    <property type="nucleotide sequence ID" value="NZ_BAABKV010000001.1"/>
</dbReference>
<reference evidence="2" key="1">
    <citation type="journal article" date="2019" name="Int. J. Syst. Evol. Microbiol.">
        <title>The Global Catalogue of Microorganisms (GCM) 10K type strain sequencing project: providing services to taxonomists for standard genome sequencing and annotation.</title>
        <authorList>
            <consortium name="The Broad Institute Genomics Platform"/>
            <consortium name="The Broad Institute Genome Sequencing Center for Infectious Disease"/>
            <person name="Wu L."/>
            <person name="Ma J."/>
        </authorList>
    </citation>
    <scope>NUCLEOTIDE SEQUENCE [LARGE SCALE GENOMIC DNA]</scope>
    <source>
        <strain evidence="2">CGMCC 1.12859</strain>
    </source>
</reference>
<sequence length="139" mass="14808">MPAAGYSGIPLHRKLGIAPGAVLLIAGAPPGFAVPDLPDGLTRQSRPDPAEPFDVALWFPADRAELAGRLAELRAAMRPAAGLWVAWPKKSSRVATDLTEDVLREVALPTGLVDNKVCAVDATYSGLRFVIRKELRTGE</sequence>
<evidence type="ECO:0000313" key="1">
    <source>
        <dbReference type="EMBL" id="MFC7181794.1"/>
    </source>
</evidence>
<protein>
    <submittedName>
        <fullName evidence="1">DUF3052 domain-containing protein</fullName>
    </submittedName>
</protein>
<keyword evidence="2" id="KW-1185">Reference proteome</keyword>
<dbReference type="Proteomes" id="UP001596435">
    <property type="component" value="Unassembled WGS sequence"/>
</dbReference>
<accession>A0ABW2FWX6</accession>
<name>A0ABW2FWX6_9ACTN</name>